<dbReference type="Pfam" id="PF02776">
    <property type="entry name" value="TPP_enzyme_N"/>
    <property type="match status" value="1"/>
</dbReference>
<dbReference type="InterPro" id="IPR011766">
    <property type="entry name" value="TPP_enzyme_TPP-bd"/>
</dbReference>
<comment type="caution">
    <text evidence="8">The sequence shown here is derived from an EMBL/GenBank/DDBJ whole genome shotgun (WGS) entry which is preliminary data.</text>
</comment>
<comment type="similarity">
    <text evidence="1 4">Belongs to the TPP enzyme family.</text>
</comment>
<evidence type="ECO:0000256" key="4">
    <source>
        <dbReference type="RuleBase" id="RU362132"/>
    </source>
</evidence>
<accession>A0A0R1HQL5</accession>
<keyword evidence="2 4" id="KW-0786">Thiamine pyrophosphate</keyword>
<dbReference type="PATRIC" id="fig|1423719.4.peg.1452"/>
<dbReference type="InterPro" id="IPR047212">
    <property type="entry name" value="TPP_POXB-like"/>
</dbReference>
<keyword evidence="8" id="KW-0670">Pyruvate</keyword>
<dbReference type="GO" id="GO:0047112">
    <property type="term" value="F:pyruvate oxidase activity"/>
    <property type="evidence" value="ECO:0007669"/>
    <property type="project" value="UniProtKB-UniRule"/>
</dbReference>
<dbReference type="CDD" id="cd02014">
    <property type="entry name" value="TPP_POX"/>
    <property type="match status" value="1"/>
</dbReference>
<gene>
    <name evidence="8" type="ORF">FC66_GL001429</name>
</gene>
<sequence length="583" mass="63948">MSEKIKASIAMLKVLQDWKVENVYGLPGGSFNTTMRALESEKENINYIQVRHEEVGALAAAAEAKLTGKVGVVFGSAGPGATHLFNGLYDAQQDHVPVLALIGQVASGAMNMDSFQEMNENPMFADVSVYNRTVMTPESLPRVIDQAIRTAYQYKGVAVVTIPNDYGWMDIDMDSYYASGHNYSSPILPEPDDSKIKDALALIKEAKQPVLFAGIGTKGATDEVIAFSEHFKMPVIITAINKGTVPDSFRANLGSTYRVATKPADEAIEAADLVVFAGADLPFAQTKKILKPNMKFIQIDIDASKIGKRHAVDVALLSDAKKTLARFVELDGAPVESRPFFDATIEDMANWREYLKKFEDKTTTPLQPAAVFKEINKHATGDDIFAIDVGNVTMNSLRYLDMNPKQKFTTSALFATMGYGMGAAIAAKSAYPDRQVFNLVGDGAFAMVVQDLLTQVKYKQHVINVVFSNQHFGFIQDEQEDEGQPFYGIDFNDADWAQVGNAMGAVGIPVSTHDELVAAFEKAESIEGPVVIDVKITDERAIPVEDLAVNPKNFSAEEIAAYRKRYEAEDLLVLDDLIEKYSK</sequence>
<dbReference type="AlphaFoldDB" id="A0A0R1HQL5"/>
<evidence type="ECO:0000313" key="8">
    <source>
        <dbReference type="EMBL" id="KRK45466.1"/>
    </source>
</evidence>
<keyword evidence="9" id="KW-1185">Reference proteome</keyword>
<dbReference type="InterPro" id="IPR047210">
    <property type="entry name" value="TPP_PYR_POXB-like"/>
</dbReference>
<evidence type="ECO:0000256" key="2">
    <source>
        <dbReference type="ARBA" id="ARBA00023052"/>
    </source>
</evidence>
<reference evidence="8 9" key="1">
    <citation type="journal article" date="2015" name="Genome Announc.">
        <title>Expanding the biotechnology potential of lactobacilli through comparative genomics of 213 strains and associated genera.</title>
        <authorList>
            <person name="Sun Z."/>
            <person name="Harris H.M."/>
            <person name="McCann A."/>
            <person name="Guo C."/>
            <person name="Argimon S."/>
            <person name="Zhang W."/>
            <person name="Yang X."/>
            <person name="Jeffery I.B."/>
            <person name="Cooney J.C."/>
            <person name="Kagawa T.F."/>
            <person name="Liu W."/>
            <person name="Song Y."/>
            <person name="Salvetti E."/>
            <person name="Wrobel A."/>
            <person name="Rasinkangas P."/>
            <person name="Parkhill J."/>
            <person name="Rea M.C."/>
            <person name="O'Sullivan O."/>
            <person name="Ritari J."/>
            <person name="Douillard F.P."/>
            <person name="Paul Ross R."/>
            <person name="Yang R."/>
            <person name="Briner A.E."/>
            <person name="Felis G.E."/>
            <person name="de Vos W.M."/>
            <person name="Barrangou R."/>
            <person name="Klaenhammer T.R."/>
            <person name="Caufield P.W."/>
            <person name="Cui Y."/>
            <person name="Zhang H."/>
            <person name="O'Toole P.W."/>
        </authorList>
    </citation>
    <scope>NUCLEOTIDE SEQUENCE [LARGE SCALE GENOMIC DNA]</scope>
    <source>
        <strain evidence="8 9">DSM 15638</strain>
    </source>
</reference>
<dbReference type="SUPFAM" id="SSF52467">
    <property type="entry name" value="DHS-like NAD/FAD-binding domain"/>
    <property type="match status" value="1"/>
</dbReference>
<organism evidence="8 9">
    <name type="scientific">Dellaglioa algida DSM 15638</name>
    <dbReference type="NCBI Taxonomy" id="1423719"/>
    <lineage>
        <taxon>Bacteria</taxon>
        <taxon>Bacillati</taxon>
        <taxon>Bacillota</taxon>
        <taxon>Bacilli</taxon>
        <taxon>Lactobacillales</taxon>
        <taxon>Lactobacillaceae</taxon>
        <taxon>Dellaglioa</taxon>
    </lineage>
</organism>
<proteinExistence type="inferred from homology"/>
<dbReference type="InterPro" id="IPR014092">
    <property type="entry name" value="Pyruvate_oxidase"/>
</dbReference>
<evidence type="ECO:0000256" key="3">
    <source>
        <dbReference type="NCBIfam" id="TIGR02720"/>
    </source>
</evidence>
<dbReference type="InterPro" id="IPR047211">
    <property type="entry name" value="POXB-like"/>
</dbReference>
<dbReference type="InterPro" id="IPR000399">
    <property type="entry name" value="TPP-bd_CS"/>
</dbReference>
<dbReference type="EC" id="1.2.3.3" evidence="3"/>
<dbReference type="GO" id="GO:0000287">
    <property type="term" value="F:magnesium ion binding"/>
    <property type="evidence" value="ECO:0007669"/>
    <property type="project" value="InterPro"/>
</dbReference>
<dbReference type="Gene3D" id="3.40.50.1220">
    <property type="entry name" value="TPP-binding domain"/>
    <property type="match status" value="1"/>
</dbReference>
<dbReference type="InterPro" id="IPR012000">
    <property type="entry name" value="Thiamin_PyroP_enz_cen_dom"/>
</dbReference>
<evidence type="ECO:0000313" key="9">
    <source>
        <dbReference type="Proteomes" id="UP000051450"/>
    </source>
</evidence>
<dbReference type="InterPro" id="IPR029035">
    <property type="entry name" value="DHS-like_NAD/FAD-binding_dom"/>
</dbReference>
<dbReference type="Pfam" id="PF00205">
    <property type="entry name" value="TPP_enzyme_M"/>
    <property type="match status" value="1"/>
</dbReference>
<dbReference type="NCBIfam" id="TIGR02720">
    <property type="entry name" value="pyruv_oxi_spxB"/>
    <property type="match status" value="1"/>
</dbReference>
<dbReference type="InterPro" id="IPR012001">
    <property type="entry name" value="Thiamin_PyroP_enz_TPP-bd_dom"/>
</dbReference>
<evidence type="ECO:0000259" key="6">
    <source>
        <dbReference type="Pfam" id="PF02775"/>
    </source>
</evidence>
<dbReference type="Gene3D" id="3.40.50.970">
    <property type="match status" value="2"/>
</dbReference>
<dbReference type="Proteomes" id="UP000051450">
    <property type="component" value="Unassembled WGS sequence"/>
</dbReference>
<dbReference type="SUPFAM" id="SSF52518">
    <property type="entry name" value="Thiamin diphosphate-binding fold (THDP-binding)"/>
    <property type="match status" value="2"/>
</dbReference>
<dbReference type="OrthoDB" id="4494979at2"/>
<dbReference type="PANTHER" id="PTHR42981">
    <property type="entry name" value="PYRUVATE DEHYDROGENASE [UBIQUINONE]"/>
    <property type="match status" value="1"/>
</dbReference>
<dbReference type="STRING" id="1423719.FC66_GL001429"/>
<feature type="domain" description="Thiamine pyrophosphate enzyme TPP-binding" evidence="6">
    <location>
        <begin position="388"/>
        <end position="534"/>
    </location>
</feature>
<dbReference type="Pfam" id="PF02775">
    <property type="entry name" value="TPP_enzyme_C"/>
    <property type="match status" value="1"/>
</dbReference>
<feature type="domain" description="Thiamine pyrophosphate enzyme central" evidence="5">
    <location>
        <begin position="196"/>
        <end position="326"/>
    </location>
</feature>
<feature type="domain" description="Thiamine pyrophosphate enzyme N-terminal TPP-binding" evidence="7">
    <location>
        <begin position="7"/>
        <end position="120"/>
    </location>
</feature>
<name>A0A0R1HQL5_9LACO</name>
<evidence type="ECO:0000259" key="5">
    <source>
        <dbReference type="Pfam" id="PF00205"/>
    </source>
</evidence>
<evidence type="ECO:0000256" key="1">
    <source>
        <dbReference type="ARBA" id="ARBA00007812"/>
    </source>
</evidence>
<protein>
    <recommendedName>
        <fullName evidence="3">Pyruvate oxidase</fullName>
        <ecNumber evidence="3">1.2.3.3</ecNumber>
    </recommendedName>
</protein>
<dbReference type="RefSeq" id="WP_057974480.1">
    <property type="nucleotide sequence ID" value="NZ_AZDI01000008.1"/>
</dbReference>
<dbReference type="Gene3D" id="1.10.10.940">
    <property type="match status" value="1"/>
</dbReference>
<dbReference type="InterPro" id="IPR029061">
    <property type="entry name" value="THDP-binding"/>
</dbReference>
<dbReference type="PROSITE" id="PS00187">
    <property type="entry name" value="TPP_ENZYMES"/>
    <property type="match status" value="1"/>
</dbReference>
<dbReference type="GO" id="GO:0030976">
    <property type="term" value="F:thiamine pyrophosphate binding"/>
    <property type="evidence" value="ECO:0007669"/>
    <property type="project" value="InterPro"/>
</dbReference>
<dbReference type="PANTHER" id="PTHR42981:SF2">
    <property type="entry name" value="PYRUVATE DEHYDROGENASE [UBIQUINONE]"/>
    <property type="match status" value="1"/>
</dbReference>
<dbReference type="EMBL" id="AZDI01000008">
    <property type="protein sequence ID" value="KRK45466.1"/>
    <property type="molecule type" value="Genomic_DNA"/>
</dbReference>
<dbReference type="CDD" id="cd07039">
    <property type="entry name" value="TPP_PYR_POX"/>
    <property type="match status" value="1"/>
</dbReference>
<evidence type="ECO:0000259" key="7">
    <source>
        <dbReference type="Pfam" id="PF02776"/>
    </source>
</evidence>